<dbReference type="GO" id="GO:0005521">
    <property type="term" value="F:lamin binding"/>
    <property type="evidence" value="ECO:0007669"/>
    <property type="project" value="TreeGrafter"/>
</dbReference>
<dbReference type="InterPro" id="IPR018617">
    <property type="entry name" value="Ima1_N"/>
</dbReference>
<feature type="domain" description="Ima1 N-terminal" evidence="8">
    <location>
        <begin position="40"/>
        <end position="152"/>
    </location>
</feature>
<evidence type="ECO:0000256" key="5">
    <source>
        <dbReference type="ARBA" id="ARBA00023136"/>
    </source>
</evidence>
<protein>
    <submittedName>
        <fullName evidence="9">Ima1 N-terminal domain</fullName>
    </submittedName>
</protein>
<evidence type="ECO:0000256" key="4">
    <source>
        <dbReference type="ARBA" id="ARBA00022989"/>
    </source>
</evidence>
<evidence type="ECO:0000256" key="1">
    <source>
        <dbReference type="ARBA" id="ARBA00004473"/>
    </source>
</evidence>
<keyword evidence="10" id="KW-1185">Reference proteome</keyword>
<evidence type="ECO:0000313" key="9">
    <source>
        <dbReference type="EMBL" id="KAK9728346.1"/>
    </source>
</evidence>
<evidence type="ECO:0000256" key="3">
    <source>
        <dbReference type="ARBA" id="ARBA00022692"/>
    </source>
</evidence>
<reference evidence="9 10" key="1">
    <citation type="journal article" date="2024" name="BMC Genomics">
        <title>De novo assembly and annotation of Popillia japonica's genome with initial clues to its potential as an invasive pest.</title>
        <authorList>
            <person name="Cucini C."/>
            <person name="Boschi S."/>
            <person name="Funari R."/>
            <person name="Cardaioli E."/>
            <person name="Iannotti N."/>
            <person name="Marturano G."/>
            <person name="Paoli F."/>
            <person name="Bruttini M."/>
            <person name="Carapelli A."/>
            <person name="Frati F."/>
            <person name="Nardi F."/>
        </authorList>
    </citation>
    <scope>NUCLEOTIDE SEQUENCE [LARGE SCALE GENOMIC DNA]</scope>
    <source>
        <strain evidence="9">DMR45628</strain>
    </source>
</reference>
<keyword evidence="3 7" id="KW-0812">Transmembrane</keyword>
<evidence type="ECO:0000256" key="6">
    <source>
        <dbReference type="ARBA" id="ARBA00023242"/>
    </source>
</evidence>
<keyword evidence="4 7" id="KW-1133">Transmembrane helix</keyword>
<feature type="transmembrane region" description="Helical" evidence="7">
    <location>
        <begin position="6"/>
        <end position="30"/>
    </location>
</feature>
<evidence type="ECO:0000256" key="7">
    <source>
        <dbReference type="SAM" id="Phobius"/>
    </source>
</evidence>
<feature type="transmembrane region" description="Helical" evidence="7">
    <location>
        <begin position="238"/>
        <end position="256"/>
    </location>
</feature>
<keyword evidence="5 7" id="KW-0472">Membrane</keyword>
<dbReference type="EMBL" id="JASPKY010000171">
    <property type="protein sequence ID" value="KAK9728346.1"/>
    <property type="molecule type" value="Genomic_DNA"/>
</dbReference>
<dbReference type="Pfam" id="PF09779">
    <property type="entry name" value="Ima1_N"/>
    <property type="match status" value="1"/>
</dbReference>
<feature type="transmembrane region" description="Helical" evidence="7">
    <location>
        <begin position="189"/>
        <end position="206"/>
    </location>
</feature>
<comment type="similarity">
    <text evidence="2">Belongs to the TMEM201 family.</text>
</comment>
<evidence type="ECO:0000259" key="8">
    <source>
        <dbReference type="Pfam" id="PF09779"/>
    </source>
</evidence>
<dbReference type="GO" id="GO:0005637">
    <property type="term" value="C:nuclear inner membrane"/>
    <property type="evidence" value="ECO:0007669"/>
    <property type="project" value="UniProtKB-SubCell"/>
</dbReference>
<dbReference type="AlphaFoldDB" id="A0AAW1L5Y3"/>
<evidence type="ECO:0000313" key="10">
    <source>
        <dbReference type="Proteomes" id="UP001458880"/>
    </source>
</evidence>
<sequence length="623" mass="71827">MGNFVQTLAFILPIIATLLVLCIVCVNIYFKIRRQFPINVNCWFCNDWTKVHYDNYNSFLCPKCLQYNGFNQGGDYNRILPEQHDELLNQQVPLIQKTNAFKMSNGLCHICNNNQKLKIYQLANFVPLNEDMFDLEVEHFEKQLEKAYKLCPRFLRFDSIIQSNATSLTNFTNIDITTLKSLYLNRPDINLLCVVGMFFQVTSMFFNKNGLYQNIKQLLLWCWLLGMTWYQYIGELPLVSYVLQVLISAYIIYTFFSNSHNQKQPIKQTQNRKRDSNILAGNKCTYKNDLSNQEEDIISNLSSHEYASVINSTLKSKQYKNETDTAESDWSFESLKSKYTSIHNPFKEPPPRIRSPTSSVKSDHIFGKLPSFQCRFTSSPVPFEELSNRNSVFDSVSFMRSGSSNKNNISFKDLCHTNNQLFVSNKKSPNPKSNFASTFDLNASLDNLHLDKRNTNANISRKVPIKLLRNNISRPILSPPKFVCVGQSSWLSENNSWKNFKDANYESANFSSSSSQSSGFISQTNEYPDLKLFSAFLPQKRTSLNDCSSLTSEIPHFQDKISTCKDNQSLWREDVRESLGINDTKHLFKPIQNHTINGKPPCQKIHNVNASLGQFTPYMYNFT</sequence>
<name>A0AAW1L5Y3_POPJA</name>
<dbReference type="PANTHER" id="PTHR28646:SF1">
    <property type="entry name" value="TRANSMEMBRANE PROTEIN 201"/>
    <property type="match status" value="1"/>
</dbReference>
<keyword evidence="6" id="KW-0539">Nucleus</keyword>
<dbReference type="GO" id="GO:0051015">
    <property type="term" value="F:actin filament binding"/>
    <property type="evidence" value="ECO:0007669"/>
    <property type="project" value="TreeGrafter"/>
</dbReference>
<proteinExistence type="inferred from homology"/>
<comment type="subcellular location">
    <subcellularLocation>
        <location evidence="1">Nucleus inner membrane</location>
        <topology evidence="1">Multi-pass membrane protein</topology>
    </subcellularLocation>
</comment>
<organism evidence="9 10">
    <name type="scientific">Popillia japonica</name>
    <name type="common">Japanese beetle</name>
    <dbReference type="NCBI Taxonomy" id="7064"/>
    <lineage>
        <taxon>Eukaryota</taxon>
        <taxon>Metazoa</taxon>
        <taxon>Ecdysozoa</taxon>
        <taxon>Arthropoda</taxon>
        <taxon>Hexapoda</taxon>
        <taxon>Insecta</taxon>
        <taxon>Pterygota</taxon>
        <taxon>Neoptera</taxon>
        <taxon>Endopterygota</taxon>
        <taxon>Coleoptera</taxon>
        <taxon>Polyphaga</taxon>
        <taxon>Scarabaeiformia</taxon>
        <taxon>Scarabaeidae</taxon>
        <taxon>Rutelinae</taxon>
        <taxon>Popillia</taxon>
    </lineage>
</organism>
<gene>
    <name evidence="9" type="ORF">QE152_g18010</name>
</gene>
<dbReference type="InterPro" id="IPR040041">
    <property type="entry name" value="TMEM201"/>
</dbReference>
<dbReference type="PANTHER" id="PTHR28646">
    <property type="entry name" value="TRANSMEMBRANE PROTEIN 201"/>
    <property type="match status" value="1"/>
</dbReference>
<dbReference type="Proteomes" id="UP001458880">
    <property type="component" value="Unassembled WGS sequence"/>
</dbReference>
<accession>A0AAW1L5Y3</accession>
<evidence type="ECO:0000256" key="2">
    <source>
        <dbReference type="ARBA" id="ARBA00007600"/>
    </source>
</evidence>
<dbReference type="GO" id="GO:0030473">
    <property type="term" value="P:nuclear migration along microtubule"/>
    <property type="evidence" value="ECO:0007669"/>
    <property type="project" value="TreeGrafter"/>
</dbReference>
<comment type="caution">
    <text evidence="9">The sequence shown here is derived from an EMBL/GenBank/DDBJ whole genome shotgun (WGS) entry which is preliminary data.</text>
</comment>